<accession>A0A5D4GUV7</accession>
<evidence type="ECO:0000313" key="1">
    <source>
        <dbReference type="EMBL" id="TYR31693.1"/>
    </source>
</evidence>
<gene>
    <name evidence="1" type="ORF">FXV77_20845</name>
</gene>
<dbReference type="EMBL" id="VTAV01000024">
    <property type="protein sequence ID" value="TYR31693.1"/>
    <property type="molecule type" value="Genomic_DNA"/>
</dbReference>
<evidence type="ECO:0000313" key="2">
    <source>
        <dbReference type="Proteomes" id="UP000322362"/>
    </source>
</evidence>
<organism evidence="1 2">
    <name type="scientific">Sphingobacterium phlebotomi</name>
    <dbReference type="NCBI Taxonomy" id="2605433"/>
    <lineage>
        <taxon>Bacteria</taxon>
        <taxon>Pseudomonadati</taxon>
        <taxon>Bacteroidota</taxon>
        <taxon>Sphingobacteriia</taxon>
        <taxon>Sphingobacteriales</taxon>
        <taxon>Sphingobacteriaceae</taxon>
        <taxon>Sphingobacterium</taxon>
    </lineage>
</organism>
<dbReference type="RefSeq" id="WP_148921182.1">
    <property type="nucleotide sequence ID" value="NZ_VTAV01000024.1"/>
</dbReference>
<reference evidence="1 2" key="1">
    <citation type="submission" date="2019-08" db="EMBL/GenBank/DDBJ databases">
        <title>Phlebobacter frassis gen. nov. sp. nov., a new member of family Sphingobacteriaceae isolated from sand fly rearing media.</title>
        <authorList>
            <person name="Kakumanu M.L."/>
            <person name="Marayati B.F."/>
            <person name="Wada-Katsumata A."/>
            <person name="Wasserberg G."/>
            <person name="Schal C."/>
            <person name="Apperson C.S."/>
            <person name="Ponnusamy L."/>
        </authorList>
    </citation>
    <scope>NUCLEOTIDE SEQUENCE [LARGE SCALE GENOMIC DNA]</scope>
    <source>
        <strain evidence="1 2">SSI9</strain>
    </source>
</reference>
<keyword evidence="2" id="KW-1185">Reference proteome</keyword>
<name>A0A5D4GUV7_9SPHI</name>
<dbReference type="Proteomes" id="UP000322362">
    <property type="component" value="Unassembled WGS sequence"/>
</dbReference>
<protein>
    <submittedName>
        <fullName evidence="1">Uncharacterized protein</fullName>
    </submittedName>
</protein>
<proteinExistence type="predicted"/>
<sequence>MVSRKNDTATIRDRSFLNPNSRKLIYLAPEEMNLAIAKVVENSIAIQPESAVPLIAKIFGYSRVTEDMRRSILESINYAIESQKITKDGDFLKPL</sequence>
<comment type="caution">
    <text evidence="1">The sequence shown here is derived from an EMBL/GenBank/DDBJ whole genome shotgun (WGS) entry which is preliminary data.</text>
</comment>
<dbReference type="AlphaFoldDB" id="A0A5D4GUV7"/>